<evidence type="ECO:0000256" key="2">
    <source>
        <dbReference type="ARBA" id="ARBA00007448"/>
    </source>
</evidence>
<dbReference type="GO" id="GO:0005524">
    <property type="term" value="F:ATP binding"/>
    <property type="evidence" value="ECO:0007669"/>
    <property type="project" value="UniProtKB-KW"/>
</dbReference>
<dbReference type="InterPro" id="IPR003959">
    <property type="entry name" value="ATPase_AAA_core"/>
</dbReference>
<dbReference type="Pfam" id="PF08740">
    <property type="entry name" value="BCS1_N"/>
    <property type="match status" value="1"/>
</dbReference>
<evidence type="ECO:0000256" key="1">
    <source>
        <dbReference type="ARBA" id="ARBA00004434"/>
    </source>
</evidence>
<keyword evidence="3" id="KW-0472">Membrane</keyword>
<dbReference type="PROSITE" id="PS00674">
    <property type="entry name" value="AAA"/>
    <property type="match status" value="1"/>
</dbReference>
<keyword evidence="3" id="KW-0999">Mitochondrion inner membrane</keyword>
<keyword evidence="4" id="KW-0547">Nucleotide-binding</keyword>
<dbReference type="GO" id="GO:0005743">
    <property type="term" value="C:mitochondrial inner membrane"/>
    <property type="evidence" value="ECO:0007669"/>
    <property type="project" value="UniProtKB-SubCell"/>
</dbReference>
<name>A0A6B2LDG7_9EUKA</name>
<dbReference type="SUPFAM" id="SSF52540">
    <property type="entry name" value="P-loop containing nucleoside triphosphate hydrolases"/>
    <property type="match status" value="1"/>
</dbReference>
<dbReference type="AlphaFoldDB" id="A0A6B2LDG7"/>
<keyword evidence="3" id="KW-0496">Mitochondrion</keyword>
<feature type="domain" description="AAA+ ATPase" evidence="5">
    <location>
        <begin position="145"/>
        <end position="263"/>
    </location>
</feature>
<dbReference type="InterPro" id="IPR027417">
    <property type="entry name" value="P-loop_NTPase"/>
</dbReference>
<dbReference type="InterPro" id="IPR003960">
    <property type="entry name" value="ATPase_AAA_CS"/>
</dbReference>
<dbReference type="InterPro" id="IPR003593">
    <property type="entry name" value="AAA+_ATPase"/>
</dbReference>
<comment type="subcellular location">
    <subcellularLocation>
        <location evidence="1">Mitochondrion inner membrane</location>
        <topology evidence="1">Single-pass membrane protein</topology>
    </subcellularLocation>
</comment>
<proteinExistence type="inferred from homology"/>
<dbReference type="Pfam" id="PF00004">
    <property type="entry name" value="AAA"/>
    <property type="match status" value="1"/>
</dbReference>
<feature type="domain" description="BCS1 N-terminal" evidence="6">
    <location>
        <begin position="2"/>
        <end position="114"/>
    </location>
</feature>
<evidence type="ECO:0008006" key="8">
    <source>
        <dbReference type="Google" id="ProtNLM"/>
    </source>
</evidence>
<dbReference type="InterPro" id="IPR014851">
    <property type="entry name" value="BCS1_N"/>
</dbReference>
<sequence length="263" mass="29645">MSVRTSLMKEGTAMGTGFIFLPSVGNHYFRYQGTWIKAERTREKAVLDARTSSMWECVNLTMLGRDKHLLFKLLEEAKTMAMAEEEGCTVIYTAVGPEWRPFGVPRLRRPFDSVILPGELSEELYKDVVDFLNNSDWYSTRGIPYRRGYLLYGPPGCGKSSFVQALAGRLGYNICIVSLSDTQLSDDRLNHLLVNAPDRTILLLEDIDAAFQQREITSRYQNFITFSGLLNALDGVAAAEGRILFMTTNHLEKLDDALIRPGN</sequence>
<dbReference type="GO" id="GO:0016887">
    <property type="term" value="F:ATP hydrolysis activity"/>
    <property type="evidence" value="ECO:0007669"/>
    <property type="project" value="InterPro"/>
</dbReference>
<dbReference type="InterPro" id="IPR050747">
    <property type="entry name" value="Mitochondrial_chaperone_BCS1"/>
</dbReference>
<dbReference type="SMART" id="SM00382">
    <property type="entry name" value="AAA"/>
    <property type="match status" value="1"/>
</dbReference>
<dbReference type="Gene3D" id="3.40.50.300">
    <property type="entry name" value="P-loop containing nucleotide triphosphate hydrolases"/>
    <property type="match status" value="1"/>
</dbReference>
<evidence type="ECO:0000259" key="5">
    <source>
        <dbReference type="SMART" id="SM00382"/>
    </source>
</evidence>
<organism evidence="7">
    <name type="scientific">Arcella intermedia</name>
    <dbReference type="NCBI Taxonomy" id="1963864"/>
    <lineage>
        <taxon>Eukaryota</taxon>
        <taxon>Amoebozoa</taxon>
        <taxon>Tubulinea</taxon>
        <taxon>Elardia</taxon>
        <taxon>Arcellinida</taxon>
        <taxon>Sphaerothecina</taxon>
        <taxon>Arcellidae</taxon>
        <taxon>Arcella</taxon>
    </lineage>
</organism>
<dbReference type="EMBL" id="GIBP01006123">
    <property type="protein sequence ID" value="NDV35092.1"/>
    <property type="molecule type" value="Transcribed_RNA"/>
</dbReference>
<keyword evidence="4" id="KW-0067">ATP-binding</keyword>
<accession>A0A6B2LDG7</accession>
<comment type="similarity">
    <text evidence="2">Belongs to the AAA ATPase family. BCS1 subfamily.</text>
</comment>
<dbReference type="PANTHER" id="PTHR23070">
    <property type="entry name" value="BCS1 AAA-TYPE ATPASE"/>
    <property type="match status" value="1"/>
</dbReference>
<evidence type="ECO:0000259" key="6">
    <source>
        <dbReference type="SMART" id="SM01024"/>
    </source>
</evidence>
<dbReference type="CDD" id="cd19510">
    <property type="entry name" value="RecA-like_BCS1"/>
    <property type="match status" value="1"/>
</dbReference>
<evidence type="ECO:0000256" key="4">
    <source>
        <dbReference type="RuleBase" id="RU003651"/>
    </source>
</evidence>
<evidence type="ECO:0000256" key="3">
    <source>
        <dbReference type="ARBA" id="ARBA00022792"/>
    </source>
</evidence>
<protein>
    <recommendedName>
        <fullName evidence="8">AAA+ ATPase domain-containing protein</fullName>
    </recommendedName>
</protein>
<reference evidence="7" key="1">
    <citation type="journal article" date="2020" name="J. Eukaryot. Microbiol.">
        <title>De novo Sequencing, Assembly and Annotation of the Transcriptome for the Free-Living Testate Amoeba Arcella intermedia.</title>
        <authorList>
            <person name="Ribeiro G.M."/>
            <person name="Porfirio-Sousa A.L."/>
            <person name="Maurer-Alcala X.X."/>
            <person name="Katz L.A."/>
            <person name="Lahr D.J.G."/>
        </authorList>
    </citation>
    <scope>NUCLEOTIDE SEQUENCE</scope>
</reference>
<evidence type="ECO:0000313" key="7">
    <source>
        <dbReference type="EMBL" id="NDV35092.1"/>
    </source>
</evidence>
<dbReference type="SMART" id="SM01024">
    <property type="entry name" value="BCS1_N"/>
    <property type="match status" value="1"/>
</dbReference>